<dbReference type="InterPro" id="IPR010255">
    <property type="entry name" value="Haem_peroxidase_sf"/>
</dbReference>
<dbReference type="AlphaFoldDB" id="A0A5B7DMF9"/>
<evidence type="ECO:0000313" key="1">
    <source>
        <dbReference type="EMBL" id="MPC22782.1"/>
    </source>
</evidence>
<dbReference type="SUPFAM" id="SSF48113">
    <property type="entry name" value="Heme-dependent peroxidases"/>
    <property type="match status" value="1"/>
</dbReference>
<dbReference type="PROSITE" id="PS50292">
    <property type="entry name" value="PEROXIDASE_3"/>
    <property type="match status" value="1"/>
</dbReference>
<dbReference type="EMBL" id="VSRR010001124">
    <property type="protein sequence ID" value="MPC22782.1"/>
    <property type="molecule type" value="Genomic_DNA"/>
</dbReference>
<accession>A0A5B7DMF9</accession>
<dbReference type="GO" id="GO:0020037">
    <property type="term" value="F:heme binding"/>
    <property type="evidence" value="ECO:0007669"/>
    <property type="project" value="InterPro"/>
</dbReference>
<dbReference type="Pfam" id="PF03098">
    <property type="entry name" value="An_peroxidase"/>
    <property type="match status" value="1"/>
</dbReference>
<sequence>MVVVVVVVVVLVVLVVVMVMADQFARLKTGNRLFWEHESSLMTVEQKTYIKGVTLAHLLCANLPSLRATPKNSFLPPSDSAFFLWSPPLPPGSIIISPKTLSSS</sequence>
<dbReference type="GO" id="GO:0004601">
    <property type="term" value="F:peroxidase activity"/>
    <property type="evidence" value="ECO:0007669"/>
    <property type="project" value="InterPro"/>
</dbReference>
<organism evidence="1 2">
    <name type="scientific">Portunus trituberculatus</name>
    <name type="common">Swimming crab</name>
    <name type="synonym">Neptunus trituberculatus</name>
    <dbReference type="NCBI Taxonomy" id="210409"/>
    <lineage>
        <taxon>Eukaryota</taxon>
        <taxon>Metazoa</taxon>
        <taxon>Ecdysozoa</taxon>
        <taxon>Arthropoda</taxon>
        <taxon>Crustacea</taxon>
        <taxon>Multicrustacea</taxon>
        <taxon>Malacostraca</taxon>
        <taxon>Eumalacostraca</taxon>
        <taxon>Eucarida</taxon>
        <taxon>Decapoda</taxon>
        <taxon>Pleocyemata</taxon>
        <taxon>Brachyura</taxon>
        <taxon>Eubrachyura</taxon>
        <taxon>Portunoidea</taxon>
        <taxon>Portunidae</taxon>
        <taxon>Portuninae</taxon>
        <taxon>Portunus</taxon>
    </lineage>
</organism>
<proteinExistence type="predicted"/>
<dbReference type="Gene3D" id="1.10.640.10">
    <property type="entry name" value="Haem peroxidase domain superfamily, animal type"/>
    <property type="match status" value="1"/>
</dbReference>
<dbReference type="InterPro" id="IPR037120">
    <property type="entry name" value="Haem_peroxidase_sf_animal"/>
</dbReference>
<dbReference type="OrthoDB" id="6339244at2759"/>
<dbReference type="InterPro" id="IPR019791">
    <property type="entry name" value="Haem_peroxidase_animal"/>
</dbReference>
<reference evidence="1 2" key="1">
    <citation type="submission" date="2019-05" db="EMBL/GenBank/DDBJ databases">
        <title>Another draft genome of Portunus trituberculatus and its Hox gene families provides insights of decapod evolution.</title>
        <authorList>
            <person name="Jeong J.-H."/>
            <person name="Song I."/>
            <person name="Kim S."/>
            <person name="Choi T."/>
            <person name="Kim D."/>
            <person name="Ryu S."/>
            <person name="Kim W."/>
        </authorList>
    </citation>
    <scope>NUCLEOTIDE SEQUENCE [LARGE SCALE GENOMIC DNA]</scope>
    <source>
        <tissue evidence="1">Muscle</tissue>
    </source>
</reference>
<evidence type="ECO:0000313" key="2">
    <source>
        <dbReference type="Proteomes" id="UP000324222"/>
    </source>
</evidence>
<gene>
    <name evidence="1" type="ORF">E2C01_015808</name>
</gene>
<comment type="caution">
    <text evidence="1">The sequence shown here is derived from an EMBL/GenBank/DDBJ whole genome shotgun (WGS) entry which is preliminary data.</text>
</comment>
<protein>
    <submittedName>
        <fullName evidence="1">Uncharacterized protein</fullName>
    </submittedName>
</protein>
<dbReference type="Proteomes" id="UP000324222">
    <property type="component" value="Unassembled WGS sequence"/>
</dbReference>
<dbReference type="GO" id="GO:0006979">
    <property type="term" value="P:response to oxidative stress"/>
    <property type="evidence" value="ECO:0007669"/>
    <property type="project" value="InterPro"/>
</dbReference>
<keyword evidence="2" id="KW-1185">Reference proteome</keyword>
<name>A0A5B7DMF9_PORTR</name>